<evidence type="ECO:0000256" key="1">
    <source>
        <dbReference type="ARBA" id="ARBA00001933"/>
    </source>
</evidence>
<evidence type="ECO:0000256" key="2">
    <source>
        <dbReference type="ARBA" id="ARBA00011738"/>
    </source>
</evidence>
<dbReference type="HAMAP" id="MF_01513">
    <property type="entry name" value="Phe_aminotrans_2"/>
    <property type="match status" value="1"/>
</dbReference>
<comment type="function">
    <text evidence="6">Aminotransferase that catalyzes the conversion of aromatic amino acids and 2-oxoglutarate into corresponding aromatic oxo acids and L-glutamate.</text>
</comment>
<organism evidence="9 10">
    <name type="scientific">Streptomyces prasinosporus</name>
    <dbReference type="NCBI Taxonomy" id="68256"/>
    <lineage>
        <taxon>Bacteria</taxon>
        <taxon>Bacillati</taxon>
        <taxon>Actinomycetota</taxon>
        <taxon>Actinomycetes</taxon>
        <taxon>Kitasatosporales</taxon>
        <taxon>Streptomycetaceae</taxon>
        <taxon>Streptomyces</taxon>
        <taxon>Streptomyces albogriseolus group</taxon>
    </lineage>
</organism>
<proteinExistence type="inferred from homology"/>
<dbReference type="PANTHER" id="PTHR43643:SF3">
    <property type="entry name" value="HISTIDINOL-PHOSPHATE AMINOTRANSFERASE"/>
    <property type="match status" value="1"/>
</dbReference>
<dbReference type="Gene3D" id="3.40.640.10">
    <property type="entry name" value="Type I PLP-dependent aspartate aminotransferase-like (Major domain)"/>
    <property type="match status" value="1"/>
</dbReference>
<dbReference type="NCBIfam" id="NF002878">
    <property type="entry name" value="PRK03321.1"/>
    <property type="match status" value="1"/>
</dbReference>
<feature type="compositionally biased region" description="Basic and acidic residues" evidence="7">
    <location>
        <begin position="1"/>
        <end position="12"/>
    </location>
</feature>
<dbReference type="EC" id="2.6.1.57" evidence="6"/>
<dbReference type="InterPro" id="IPR015421">
    <property type="entry name" value="PyrdxlP-dep_Trfase_major"/>
</dbReference>
<dbReference type="CDD" id="cd00609">
    <property type="entry name" value="AAT_like"/>
    <property type="match status" value="1"/>
</dbReference>
<evidence type="ECO:0000256" key="7">
    <source>
        <dbReference type="SAM" id="MobiDB-lite"/>
    </source>
</evidence>
<dbReference type="InterPro" id="IPR015424">
    <property type="entry name" value="PyrdxlP-dep_Trfase"/>
</dbReference>
<dbReference type="InterPro" id="IPR005861">
    <property type="entry name" value="HisP_aminotrans"/>
</dbReference>
<protein>
    <recommendedName>
        <fullName evidence="6">Aromatic amino acid aminotransferase</fullName>
        <shortName evidence="6">ArAT</shortName>
        <ecNumber evidence="6">2.6.1.57</ecNumber>
    </recommendedName>
</protein>
<feature type="region of interest" description="Disordered" evidence="7">
    <location>
        <begin position="1"/>
        <end position="23"/>
    </location>
</feature>
<dbReference type="Pfam" id="PF00155">
    <property type="entry name" value="Aminotran_1_2"/>
    <property type="match status" value="1"/>
</dbReference>
<comment type="subunit">
    <text evidence="2 6">Homodimer.</text>
</comment>
<keyword evidence="10" id="KW-1185">Reference proteome</keyword>
<keyword evidence="4 6" id="KW-0808">Transferase</keyword>
<evidence type="ECO:0000256" key="4">
    <source>
        <dbReference type="ARBA" id="ARBA00022679"/>
    </source>
</evidence>
<dbReference type="HAMAP" id="MF_01023">
    <property type="entry name" value="HisC_aminotrans_2"/>
    <property type="match status" value="1"/>
</dbReference>
<dbReference type="PANTHER" id="PTHR43643">
    <property type="entry name" value="HISTIDINOL-PHOSPHATE AMINOTRANSFERASE 2"/>
    <property type="match status" value="1"/>
</dbReference>
<dbReference type="EMBL" id="BAAAXF010000052">
    <property type="protein sequence ID" value="GAA3500212.1"/>
    <property type="molecule type" value="Genomic_DNA"/>
</dbReference>
<dbReference type="Proteomes" id="UP001501455">
    <property type="component" value="Unassembled WGS sequence"/>
</dbReference>
<dbReference type="InterPro" id="IPR050106">
    <property type="entry name" value="HistidinolP_aminotransfase"/>
</dbReference>
<evidence type="ECO:0000259" key="8">
    <source>
        <dbReference type="Pfam" id="PF00155"/>
    </source>
</evidence>
<dbReference type="NCBIfam" id="TIGR01141">
    <property type="entry name" value="hisC"/>
    <property type="match status" value="1"/>
</dbReference>
<feature type="modified residue" description="N6-(pyridoxal phosphate)lysine" evidence="6">
    <location>
        <position position="223"/>
    </location>
</feature>
<evidence type="ECO:0000313" key="10">
    <source>
        <dbReference type="Proteomes" id="UP001501455"/>
    </source>
</evidence>
<dbReference type="InterPro" id="IPR015422">
    <property type="entry name" value="PyrdxlP-dep_Trfase_small"/>
</dbReference>
<evidence type="ECO:0000256" key="3">
    <source>
        <dbReference type="ARBA" id="ARBA00022576"/>
    </source>
</evidence>
<feature type="domain" description="Aminotransferase class I/classII large" evidence="8">
    <location>
        <begin position="33"/>
        <end position="349"/>
    </location>
</feature>
<accession>A0ABP6TXW9</accession>
<sequence length="359" mass="38678">MSETSPKLRAELEGIPTYKPGKPASADGPVAYKLSSNENPYPPLPGVMETVTAAASSFNRYPDMACSALTAELSDRFAVPASHLATGTGSVGVAQQLLQATAGPGDEVIYAWRSFEAYPIITQISGAASVRVPLTPGDVHDLDAMAAAITDRTRLIFVCNPNNPTGTAVRRAELERFLDRVPRDVLVVLDEAYREFIRDPEVPDGVEIYRERPNVCVLRTFSKAYGLAGLRVGFAIAHEPVAAALRKTAVPFGVSQIAQDAAIASLRAEDELIGRVGSLVCERNRVMDALRGQGWTVPESQANFVWLRLGERTVEFAQACERAGVVVRPFPGEGVRVTVGEDEANDIFLKVAGDFHKGL</sequence>
<evidence type="ECO:0000256" key="6">
    <source>
        <dbReference type="HAMAP-Rule" id="MF_01513"/>
    </source>
</evidence>
<dbReference type="Gene3D" id="3.90.1150.10">
    <property type="entry name" value="Aspartate Aminotransferase, domain 1"/>
    <property type="match status" value="1"/>
</dbReference>
<dbReference type="RefSeq" id="WP_345581274.1">
    <property type="nucleotide sequence ID" value="NZ_BAAAXF010000052.1"/>
</dbReference>
<keyword evidence="3 6" id="KW-0032">Aminotransferase</keyword>
<dbReference type="InterPro" id="IPR004839">
    <property type="entry name" value="Aminotransferase_I/II_large"/>
</dbReference>
<dbReference type="InterPro" id="IPR001917">
    <property type="entry name" value="Aminotrans_II_pyridoxalP_BS"/>
</dbReference>
<comment type="caution">
    <text evidence="9">The sequence shown here is derived from an EMBL/GenBank/DDBJ whole genome shotgun (WGS) entry which is preliminary data.</text>
</comment>
<evidence type="ECO:0000256" key="5">
    <source>
        <dbReference type="ARBA" id="ARBA00022898"/>
    </source>
</evidence>
<comment type="cofactor">
    <cofactor evidence="1 6">
        <name>pyridoxal 5'-phosphate</name>
        <dbReference type="ChEBI" id="CHEBI:597326"/>
    </cofactor>
</comment>
<comment type="catalytic activity">
    <reaction evidence="6">
        <text>an aromatic L-alpha-amino acid + 2-oxoglutarate = an aromatic oxo-acid + L-glutamate</text>
        <dbReference type="Rhea" id="RHEA:17533"/>
        <dbReference type="ChEBI" id="CHEBI:16810"/>
        <dbReference type="ChEBI" id="CHEBI:29985"/>
        <dbReference type="ChEBI" id="CHEBI:73309"/>
        <dbReference type="ChEBI" id="CHEBI:84824"/>
        <dbReference type="EC" id="2.6.1.57"/>
    </reaction>
</comment>
<dbReference type="SUPFAM" id="SSF53383">
    <property type="entry name" value="PLP-dependent transferases"/>
    <property type="match status" value="1"/>
</dbReference>
<evidence type="ECO:0000313" key="9">
    <source>
        <dbReference type="EMBL" id="GAA3500212.1"/>
    </source>
</evidence>
<comment type="similarity">
    <text evidence="6">Belongs to the class-II pyridoxal-phosphate-dependent aminotransferase family.</text>
</comment>
<dbReference type="PROSITE" id="PS00599">
    <property type="entry name" value="AA_TRANSFER_CLASS_2"/>
    <property type="match status" value="1"/>
</dbReference>
<name>A0ABP6TXW9_9ACTN</name>
<gene>
    <name evidence="9" type="primary">hisC_2</name>
    <name evidence="6" type="synonym">pat</name>
    <name evidence="9" type="ORF">GCM10019016_073170</name>
</gene>
<keyword evidence="5 6" id="KW-0663">Pyridoxal phosphate</keyword>
<dbReference type="InterPro" id="IPR024892">
    <property type="entry name" value="ArAT"/>
</dbReference>
<reference evidence="10" key="1">
    <citation type="journal article" date="2019" name="Int. J. Syst. Evol. Microbiol.">
        <title>The Global Catalogue of Microorganisms (GCM) 10K type strain sequencing project: providing services to taxonomists for standard genome sequencing and annotation.</title>
        <authorList>
            <consortium name="The Broad Institute Genomics Platform"/>
            <consortium name="The Broad Institute Genome Sequencing Center for Infectious Disease"/>
            <person name="Wu L."/>
            <person name="Ma J."/>
        </authorList>
    </citation>
    <scope>NUCLEOTIDE SEQUENCE [LARGE SCALE GENOMIC DNA]</scope>
    <source>
        <strain evidence="10">JCM 4816</strain>
    </source>
</reference>